<reference evidence="2" key="2">
    <citation type="submission" date="2023-06" db="EMBL/GenBank/DDBJ databases">
        <authorList>
            <person name="Swenson N.G."/>
            <person name="Wegrzyn J.L."/>
            <person name="Mcevoy S.L."/>
        </authorList>
    </citation>
    <scope>NUCLEOTIDE SEQUENCE</scope>
    <source>
        <strain evidence="2">NS2018</strain>
        <tissue evidence="2">Leaf</tissue>
    </source>
</reference>
<feature type="compositionally biased region" description="Polar residues" evidence="1">
    <location>
        <begin position="250"/>
        <end position="262"/>
    </location>
</feature>
<gene>
    <name evidence="2" type="ORF">LWI29_034082</name>
</gene>
<evidence type="ECO:0000256" key="1">
    <source>
        <dbReference type="SAM" id="MobiDB-lite"/>
    </source>
</evidence>
<sequence>MLKIWGNEPRERARGGQTTCGHLASPCGRPWAPRAREPSAPVGPTRPPRGADVAPLCDFDIVCDLQARAVKNSEAASKRHVAGLAKEGIASPNGDDHSDGKDAGDVSRGGAESGRPPMRAEVAASTPVATATAATPIAATPYAVKTPHDLVSDLASIAGRGKRPAETTPDHAARPPKQASWVVQYVVSSDEEGASEPALVETPIQTDVREDNAEGTNAAVPPPEEVNELNIPAFTPPRTASPLVAMGESNVCSDQPRPSGQPESVDWPGPSKQTGASASGSGFAHEAPPAGSVWSR</sequence>
<dbReference type="EMBL" id="JAUESC010000004">
    <property type="protein sequence ID" value="KAK0598375.1"/>
    <property type="molecule type" value="Genomic_DNA"/>
</dbReference>
<feature type="compositionally biased region" description="Basic and acidic residues" evidence="1">
    <location>
        <begin position="94"/>
        <end position="105"/>
    </location>
</feature>
<dbReference type="Proteomes" id="UP001168877">
    <property type="component" value="Unassembled WGS sequence"/>
</dbReference>
<organism evidence="2 3">
    <name type="scientific">Acer saccharum</name>
    <name type="common">Sugar maple</name>
    <dbReference type="NCBI Taxonomy" id="4024"/>
    <lineage>
        <taxon>Eukaryota</taxon>
        <taxon>Viridiplantae</taxon>
        <taxon>Streptophyta</taxon>
        <taxon>Embryophyta</taxon>
        <taxon>Tracheophyta</taxon>
        <taxon>Spermatophyta</taxon>
        <taxon>Magnoliopsida</taxon>
        <taxon>eudicotyledons</taxon>
        <taxon>Gunneridae</taxon>
        <taxon>Pentapetalae</taxon>
        <taxon>rosids</taxon>
        <taxon>malvids</taxon>
        <taxon>Sapindales</taxon>
        <taxon>Sapindaceae</taxon>
        <taxon>Hippocastanoideae</taxon>
        <taxon>Acereae</taxon>
        <taxon>Acer</taxon>
    </lineage>
</organism>
<evidence type="ECO:0000313" key="3">
    <source>
        <dbReference type="Proteomes" id="UP001168877"/>
    </source>
</evidence>
<feature type="region of interest" description="Disordered" evidence="1">
    <location>
        <begin position="72"/>
        <end position="296"/>
    </location>
</feature>
<keyword evidence="3" id="KW-1185">Reference proteome</keyword>
<proteinExistence type="predicted"/>
<feature type="compositionally biased region" description="Polar residues" evidence="1">
    <location>
        <begin position="271"/>
        <end position="280"/>
    </location>
</feature>
<reference evidence="2" key="1">
    <citation type="journal article" date="2022" name="Plant J.">
        <title>Strategies of tolerance reflected in two North American maple genomes.</title>
        <authorList>
            <person name="McEvoy S.L."/>
            <person name="Sezen U.U."/>
            <person name="Trouern-Trend A."/>
            <person name="McMahon S.M."/>
            <person name="Schaberg P.G."/>
            <person name="Yang J."/>
            <person name="Wegrzyn J.L."/>
            <person name="Swenson N.G."/>
        </authorList>
    </citation>
    <scope>NUCLEOTIDE SEQUENCE</scope>
    <source>
        <strain evidence="2">NS2018</strain>
    </source>
</reference>
<feature type="compositionally biased region" description="Basic and acidic residues" evidence="1">
    <location>
        <begin position="163"/>
        <end position="173"/>
    </location>
</feature>
<evidence type="ECO:0000313" key="2">
    <source>
        <dbReference type="EMBL" id="KAK0598375.1"/>
    </source>
</evidence>
<feature type="compositionally biased region" description="Low complexity" evidence="1">
    <location>
        <begin position="120"/>
        <end position="144"/>
    </location>
</feature>
<feature type="region of interest" description="Disordered" evidence="1">
    <location>
        <begin position="1"/>
        <end position="53"/>
    </location>
</feature>
<comment type="caution">
    <text evidence="2">The sequence shown here is derived from an EMBL/GenBank/DDBJ whole genome shotgun (WGS) entry which is preliminary data.</text>
</comment>
<protein>
    <submittedName>
        <fullName evidence="2">Uncharacterized protein</fullName>
    </submittedName>
</protein>
<accession>A0AA39VZV6</accession>
<dbReference type="AlphaFoldDB" id="A0AA39VZV6"/>
<name>A0AA39VZV6_ACESA</name>